<comment type="caution">
    <text evidence="1">The sequence shown here is derived from an EMBL/GenBank/DDBJ whole genome shotgun (WGS) entry which is preliminary data.</text>
</comment>
<proteinExistence type="predicted"/>
<keyword evidence="2" id="KW-1185">Reference proteome</keyword>
<accession>A0A0V1DGH9</accession>
<evidence type="ECO:0000313" key="2">
    <source>
        <dbReference type="Proteomes" id="UP000054653"/>
    </source>
</evidence>
<reference evidence="1 2" key="1">
    <citation type="submission" date="2015-01" db="EMBL/GenBank/DDBJ databases">
        <title>Evolution of Trichinella species and genotypes.</title>
        <authorList>
            <person name="Korhonen P.K."/>
            <person name="Edoardo P."/>
            <person name="Giuseppe L.R."/>
            <person name="Gasser R.B."/>
        </authorList>
    </citation>
    <scope>NUCLEOTIDE SEQUENCE [LARGE SCALE GENOMIC DNA]</scope>
    <source>
        <strain evidence="1">ISS120</strain>
    </source>
</reference>
<evidence type="ECO:0000313" key="1">
    <source>
        <dbReference type="EMBL" id="KRY60443.1"/>
    </source>
</evidence>
<organism evidence="1 2">
    <name type="scientific">Trichinella britovi</name>
    <name type="common">Parasitic roundworm</name>
    <dbReference type="NCBI Taxonomy" id="45882"/>
    <lineage>
        <taxon>Eukaryota</taxon>
        <taxon>Metazoa</taxon>
        <taxon>Ecdysozoa</taxon>
        <taxon>Nematoda</taxon>
        <taxon>Enoplea</taxon>
        <taxon>Dorylaimia</taxon>
        <taxon>Trichinellida</taxon>
        <taxon>Trichinellidae</taxon>
        <taxon>Trichinella</taxon>
    </lineage>
</organism>
<dbReference type="EMBL" id="JYDI01000006">
    <property type="protein sequence ID" value="KRY60443.1"/>
    <property type="molecule type" value="Genomic_DNA"/>
</dbReference>
<name>A0A0V1DGH9_TRIBR</name>
<gene>
    <name evidence="1" type="ORF">T03_11025</name>
</gene>
<dbReference type="AlphaFoldDB" id="A0A0V1DGH9"/>
<dbReference type="Proteomes" id="UP000054653">
    <property type="component" value="Unassembled WGS sequence"/>
</dbReference>
<protein>
    <submittedName>
        <fullName evidence="1">Uncharacterized protein</fullName>
    </submittedName>
</protein>
<sequence length="105" mass="12799">MYNRHNSGGQLLKTRQNEMFLTARLFRPDEPIQFKQLRNQAGYLTDSRRFRPRDAESGQRKCKQAKYLQRIHCWKHLIDITLRFGYVNHIRTSNLWIRSLSLYWD</sequence>